<dbReference type="GO" id="GO:0005886">
    <property type="term" value="C:plasma membrane"/>
    <property type="evidence" value="ECO:0007669"/>
    <property type="project" value="UniProtKB-SubCell"/>
</dbReference>
<comment type="subcellular location">
    <subcellularLocation>
        <location evidence="1">Cell membrane</location>
        <topology evidence="1">Single-pass type I membrane protein</topology>
    </subcellularLocation>
</comment>
<feature type="domain" description="Bulb-type lectin" evidence="19">
    <location>
        <begin position="25"/>
        <end position="146"/>
    </location>
</feature>
<comment type="caution">
    <text evidence="21">The sequence shown here is derived from an EMBL/GenBank/DDBJ whole genome shotgun (WGS) entry which is preliminary data.</text>
</comment>
<keyword evidence="4 13" id="KW-0808">Transferase</keyword>
<keyword evidence="7 13" id="KW-0418">Kinase</keyword>
<comment type="similarity">
    <text evidence="13">Belongs to the protein kinase superfamily. Ser/Thr protein kinase family.</text>
</comment>
<proteinExistence type="inferred from homology"/>
<dbReference type="Pfam" id="PF00954">
    <property type="entry name" value="S_locus_glycop"/>
    <property type="match status" value="1"/>
</dbReference>
<evidence type="ECO:0000256" key="14">
    <source>
        <dbReference type="PROSITE-ProRule" id="PRU00076"/>
    </source>
</evidence>
<dbReference type="SUPFAM" id="SSF51110">
    <property type="entry name" value="alpha-D-mannose-specific plant lectins"/>
    <property type="match status" value="1"/>
</dbReference>
<evidence type="ECO:0000256" key="16">
    <source>
        <dbReference type="SAM" id="SignalP"/>
    </source>
</evidence>
<dbReference type="InterPro" id="IPR001480">
    <property type="entry name" value="Bulb-type_lectin_dom"/>
</dbReference>
<dbReference type="PANTHER" id="PTHR27002">
    <property type="entry name" value="RECEPTOR-LIKE SERINE/THREONINE-PROTEIN KINASE SD1-8"/>
    <property type="match status" value="1"/>
</dbReference>
<dbReference type="Pfam" id="PF01453">
    <property type="entry name" value="B_lectin"/>
    <property type="match status" value="1"/>
</dbReference>
<evidence type="ECO:0000256" key="5">
    <source>
        <dbReference type="ARBA" id="ARBA00022729"/>
    </source>
</evidence>
<dbReference type="Gene3D" id="2.90.10.10">
    <property type="entry name" value="Bulb-type lectin domain"/>
    <property type="match status" value="1"/>
</dbReference>
<dbReference type="InterPro" id="IPR000858">
    <property type="entry name" value="S_locus_glycoprot_dom"/>
</dbReference>
<protein>
    <recommendedName>
        <fullName evidence="13">Receptor-like serine/threonine-protein kinase</fullName>
        <ecNumber evidence="13">2.7.11.1</ecNumber>
    </recommendedName>
</protein>
<evidence type="ECO:0000256" key="4">
    <source>
        <dbReference type="ARBA" id="ARBA00022679"/>
    </source>
</evidence>
<keyword evidence="21" id="KW-0430">Lectin</keyword>
<dbReference type="InterPro" id="IPR003609">
    <property type="entry name" value="Pan_app"/>
</dbReference>
<dbReference type="GO" id="GO:0030246">
    <property type="term" value="F:carbohydrate binding"/>
    <property type="evidence" value="ECO:0007669"/>
    <property type="project" value="UniProtKB-KW"/>
</dbReference>
<sequence length="766" mass="86562">MQLFFTFYYAAIFLSLFSEFSIASDSITLNQSIISREETLVSLGQRYELGFFFNCSNSQDQYLGIWHKNTPDAVVWVANRDNPIKNSHGIVTISKTKGLVLLSQTGSFIWSSNVSIVAENPVAKLLDSGNLVLVGNTSISSESYLWQSFNYPSNSWLPGMKLGRNEDTGQEPYLTSWKNTNDPSSGDFTYKIQSDGLPQLVISKGTIKKFRSGPWNGHRFNGFYYVTQPKFLPILVQNEDNSYTITYESSNYLDRTRATLNQLGILQRYIMKEGSTQWDLMYSTPKDQCDNYGQCGVNGICRNYKSIICECLKGFIPRSQEQWSVLDSSSGCMRRTPLNCQNRDKFMKVKAVKFPDLINSSFEKSMNLEECKAECLKSCSCIAYANSNLTSGGRGCLMWFGDLIDIRDYFEEYIGQDIYIRLAASEIGEDWELPLFNLATIATATNNFSEANQLGQGGFGVVYKGNLPTGQELAVKRLSKDSGQGLEEFKNEVVSISKLQHRNLVRLLGCCVQAEERMLIYEFMPNKSLDCFIFDKNNSTVLSWKERFDIGMGIARGLLYLHQDSRLKIIHRDLKASNILLDNNMNPKISDFGLARIFGGDEISAKTKRVVGTYGYMSPEYAIDGTFSVKSDVFSFGVLILEMISGKRNRRFSHPDHHHNLLGHAWLLWNEDKALDVLDPRLKDCYVESQVLRCVQVGLLCVQKLSADRPTMSSVVFMLCNEGAALCQPKQPGFFAERSSIETMTIISNDVWHSQQTVTITMPEAR</sequence>
<dbReference type="FunFam" id="1.10.510.10:FF:000060">
    <property type="entry name" value="G-type lectin S-receptor-like serine/threonine-protein kinase"/>
    <property type="match status" value="1"/>
</dbReference>
<dbReference type="CDD" id="cd14066">
    <property type="entry name" value="STKc_IRAK"/>
    <property type="match status" value="1"/>
</dbReference>
<dbReference type="SMART" id="SM00108">
    <property type="entry name" value="B_lectin"/>
    <property type="match status" value="1"/>
</dbReference>
<comment type="caution">
    <text evidence="14">Lacks conserved residue(s) required for the propagation of feature annotation.</text>
</comment>
<dbReference type="EMBL" id="BJWL01000017">
    <property type="protein sequence ID" value="GFZ04856.1"/>
    <property type="molecule type" value="Genomic_DNA"/>
</dbReference>
<feature type="domain" description="EGF-like" evidence="18">
    <location>
        <begin position="285"/>
        <end position="321"/>
    </location>
</feature>
<keyword evidence="9" id="KW-1015">Disulfide bond</keyword>
<dbReference type="Gene3D" id="1.10.510.10">
    <property type="entry name" value="Transferase(Phosphotransferase) domain 1"/>
    <property type="match status" value="1"/>
</dbReference>
<dbReference type="PROSITE" id="PS00108">
    <property type="entry name" value="PROTEIN_KINASE_ST"/>
    <property type="match status" value="1"/>
</dbReference>
<keyword evidence="5 16" id="KW-0732">Signal</keyword>
<dbReference type="PROSITE" id="PS00107">
    <property type="entry name" value="PROTEIN_KINASE_ATP"/>
    <property type="match status" value="1"/>
</dbReference>
<dbReference type="InterPro" id="IPR000719">
    <property type="entry name" value="Prot_kinase_dom"/>
</dbReference>
<dbReference type="PANTHER" id="PTHR27002:SF214">
    <property type="entry name" value="RECEPTOR-LIKE SERINE_THREONINE-PROTEIN KINASE"/>
    <property type="match status" value="1"/>
</dbReference>
<reference evidence="21 22" key="1">
    <citation type="submission" date="2019-07" db="EMBL/GenBank/DDBJ databases">
        <title>De Novo Assembly of kiwifruit Actinidia rufa.</title>
        <authorList>
            <person name="Sugita-Konishi S."/>
            <person name="Sato K."/>
            <person name="Mori E."/>
            <person name="Abe Y."/>
            <person name="Kisaki G."/>
            <person name="Hamano K."/>
            <person name="Suezawa K."/>
            <person name="Otani M."/>
            <person name="Fukuda T."/>
            <person name="Manabe T."/>
            <person name="Gomi K."/>
            <person name="Tabuchi M."/>
            <person name="Akimitsu K."/>
            <person name="Kataoka I."/>
        </authorList>
    </citation>
    <scope>NUCLEOTIDE SEQUENCE [LARGE SCALE GENOMIC DNA]</scope>
    <source>
        <strain evidence="22">cv. Fuchu</strain>
    </source>
</reference>
<gene>
    <name evidence="21" type="ORF">Acr_17g0004280</name>
</gene>
<dbReference type="SMART" id="SM00473">
    <property type="entry name" value="PAN_AP"/>
    <property type="match status" value="1"/>
</dbReference>
<dbReference type="SMART" id="SM00220">
    <property type="entry name" value="S_TKc"/>
    <property type="match status" value="1"/>
</dbReference>
<evidence type="ECO:0000256" key="12">
    <source>
        <dbReference type="ARBA" id="ARBA00048679"/>
    </source>
</evidence>
<keyword evidence="6 13" id="KW-0547">Nucleotide-binding</keyword>
<dbReference type="PROSITE" id="PS50948">
    <property type="entry name" value="PAN"/>
    <property type="match status" value="1"/>
</dbReference>
<evidence type="ECO:0000313" key="22">
    <source>
        <dbReference type="Proteomes" id="UP000585474"/>
    </source>
</evidence>
<evidence type="ECO:0000256" key="8">
    <source>
        <dbReference type="ARBA" id="ARBA00022840"/>
    </source>
</evidence>
<dbReference type="Gene3D" id="3.30.200.20">
    <property type="entry name" value="Phosphorylase Kinase, domain 1"/>
    <property type="match status" value="1"/>
</dbReference>
<evidence type="ECO:0000256" key="15">
    <source>
        <dbReference type="PROSITE-ProRule" id="PRU10141"/>
    </source>
</evidence>
<keyword evidence="22" id="KW-1185">Reference proteome</keyword>
<dbReference type="OrthoDB" id="1910371at2759"/>
<evidence type="ECO:0000256" key="13">
    <source>
        <dbReference type="PIRNR" id="PIRNR000641"/>
    </source>
</evidence>
<evidence type="ECO:0000259" key="19">
    <source>
        <dbReference type="PROSITE" id="PS50927"/>
    </source>
</evidence>
<dbReference type="InterPro" id="IPR001245">
    <property type="entry name" value="Ser-Thr/Tyr_kinase_cat_dom"/>
</dbReference>
<dbReference type="InterPro" id="IPR017441">
    <property type="entry name" value="Protein_kinase_ATP_BS"/>
</dbReference>
<evidence type="ECO:0000313" key="21">
    <source>
        <dbReference type="EMBL" id="GFZ04856.1"/>
    </source>
</evidence>
<evidence type="ECO:0000256" key="2">
    <source>
        <dbReference type="ARBA" id="ARBA00022475"/>
    </source>
</evidence>
<keyword evidence="3 13" id="KW-0723">Serine/threonine-protein kinase</keyword>
<dbReference type="InterPro" id="IPR011009">
    <property type="entry name" value="Kinase-like_dom_sf"/>
</dbReference>
<dbReference type="FunFam" id="2.90.10.10:FF:000001">
    <property type="entry name" value="G-type lectin S-receptor-like serine/threonine-protein kinase"/>
    <property type="match status" value="1"/>
</dbReference>
<dbReference type="EC" id="2.7.11.1" evidence="13"/>
<dbReference type="PROSITE" id="PS50011">
    <property type="entry name" value="PROTEIN_KINASE_DOM"/>
    <property type="match status" value="1"/>
</dbReference>
<evidence type="ECO:0000259" key="17">
    <source>
        <dbReference type="PROSITE" id="PS50011"/>
    </source>
</evidence>
<dbReference type="PIRSF" id="PIRSF000641">
    <property type="entry name" value="SRK"/>
    <property type="match status" value="1"/>
</dbReference>
<evidence type="ECO:0000256" key="10">
    <source>
        <dbReference type="ARBA" id="ARBA00023180"/>
    </source>
</evidence>
<dbReference type="CDD" id="cd01098">
    <property type="entry name" value="PAN_AP_plant"/>
    <property type="match status" value="1"/>
</dbReference>
<evidence type="ECO:0000256" key="7">
    <source>
        <dbReference type="ARBA" id="ARBA00022777"/>
    </source>
</evidence>
<keyword evidence="8 13" id="KW-0067">ATP-binding</keyword>
<dbReference type="CDD" id="cd00028">
    <property type="entry name" value="B_lectin"/>
    <property type="match status" value="1"/>
</dbReference>
<dbReference type="PROSITE" id="PS50026">
    <property type="entry name" value="EGF_3"/>
    <property type="match status" value="1"/>
</dbReference>
<dbReference type="PROSITE" id="PS50927">
    <property type="entry name" value="BULB_LECTIN"/>
    <property type="match status" value="1"/>
</dbReference>
<feature type="domain" description="Protein kinase" evidence="17">
    <location>
        <begin position="448"/>
        <end position="766"/>
    </location>
</feature>
<dbReference type="InterPro" id="IPR036426">
    <property type="entry name" value="Bulb-type_lectin_dom_sf"/>
</dbReference>
<evidence type="ECO:0000256" key="11">
    <source>
        <dbReference type="ARBA" id="ARBA00047899"/>
    </source>
</evidence>
<dbReference type="InterPro" id="IPR008271">
    <property type="entry name" value="Ser/Thr_kinase_AS"/>
</dbReference>
<evidence type="ECO:0000256" key="9">
    <source>
        <dbReference type="ARBA" id="ARBA00023157"/>
    </source>
</evidence>
<comment type="catalytic activity">
    <reaction evidence="11 13">
        <text>L-threonyl-[protein] + ATP = O-phospho-L-threonyl-[protein] + ADP + H(+)</text>
        <dbReference type="Rhea" id="RHEA:46608"/>
        <dbReference type="Rhea" id="RHEA-COMP:11060"/>
        <dbReference type="Rhea" id="RHEA-COMP:11605"/>
        <dbReference type="ChEBI" id="CHEBI:15378"/>
        <dbReference type="ChEBI" id="CHEBI:30013"/>
        <dbReference type="ChEBI" id="CHEBI:30616"/>
        <dbReference type="ChEBI" id="CHEBI:61977"/>
        <dbReference type="ChEBI" id="CHEBI:456216"/>
        <dbReference type="EC" id="2.7.11.1"/>
    </reaction>
</comment>
<evidence type="ECO:0000256" key="1">
    <source>
        <dbReference type="ARBA" id="ARBA00004251"/>
    </source>
</evidence>
<evidence type="ECO:0000256" key="3">
    <source>
        <dbReference type="ARBA" id="ARBA00022527"/>
    </source>
</evidence>
<organism evidence="21 22">
    <name type="scientific">Actinidia rufa</name>
    <dbReference type="NCBI Taxonomy" id="165716"/>
    <lineage>
        <taxon>Eukaryota</taxon>
        <taxon>Viridiplantae</taxon>
        <taxon>Streptophyta</taxon>
        <taxon>Embryophyta</taxon>
        <taxon>Tracheophyta</taxon>
        <taxon>Spermatophyta</taxon>
        <taxon>Magnoliopsida</taxon>
        <taxon>eudicotyledons</taxon>
        <taxon>Gunneridae</taxon>
        <taxon>Pentapetalae</taxon>
        <taxon>asterids</taxon>
        <taxon>Ericales</taxon>
        <taxon>Actinidiaceae</taxon>
        <taxon>Actinidia</taxon>
    </lineage>
</organism>
<keyword evidence="2" id="KW-1003">Cell membrane</keyword>
<dbReference type="SUPFAM" id="SSF56112">
    <property type="entry name" value="Protein kinase-like (PK-like)"/>
    <property type="match status" value="1"/>
</dbReference>
<keyword evidence="10" id="KW-0325">Glycoprotein</keyword>
<dbReference type="InterPro" id="IPR024171">
    <property type="entry name" value="SRK-like_kinase"/>
</dbReference>
<feature type="binding site" evidence="15">
    <location>
        <position position="476"/>
    </location>
    <ligand>
        <name>ATP</name>
        <dbReference type="ChEBI" id="CHEBI:30616"/>
    </ligand>
</feature>
<dbReference type="AlphaFoldDB" id="A0A7J0G243"/>
<keyword evidence="2" id="KW-0472">Membrane</keyword>
<dbReference type="Pfam" id="PF07714">
    <property type="entry name" value="PK_Tyr_Ser-Thr"/>
    <property type="match status" value="1"/>
</dbReference>
<evidence type="ECO:0000259" key="20">
    <source>
        <dbReference type="PROSITE" id="PS50948"/>
    </source>
</evidence>
<evidence type="ECO:0000259" key="18">
    <source>
        <dbReference type="PROSITE" id="PS50026"/>
    </source>
</evidence>
<dbReference type="Proteomes" id="UP000585474">
    <property type="component" value="Unassembled WGS sequence"/>
</dbReference>
<keyword evidence="14" id="KW-0245">EGF-like domain</keyword>
<accession>A0A7J0G243</accession>
<feature type="signal peptide" evidence="16">
    <location>
        <begin position="1"/>
        <end position="23"/>
    </location>
</feature>
<dbReference type="GO" id="GO:0005524">
    <property type="term" value="F:ATP binding"/>
    <property type="evidence" value="ECO:0007669"/>
    <property type="project" value="UniProtKB-UniRule"/>
</dbReference>
<feature type="chain" id="PRO_5029821279" description="Receptor-like serine/threonine-protein kinase" evidence="16">
    <location>
        <begin position="24"/>
        <end position="766"/>
    </location>
</feature>
<name>A0A7J0G243_9ERIC</name>
<comment type="catalytic activity">
    <reaction evidence="12 13">
        <text>L-seryl-[protein] + ATP = O-phospho-L-seryl-[protein] + ADP + H(+)</text>
        <dbReference type="Rhea" id="RHEA:17989"/>
        <dbReference type="Rhea" id="RHEA-COMP:9863"/>
        <dbReference type="Rhea" id="RHEA-COMP:11604"/>
        <dbReference type="ChEBI" id="CHEBI:15378"/>
        <dbReference type="ChEBI" id="CHEBI:29999"/>
        <dbReference type="ChEBI" id="CHEBI:30616"/>
        <dbReference type="ChEBI" id="CHEBI:83421"/>
        <dbReference type="ChEBI" id="CHEBI:456216"/>
        <dbReference type="EC" id="2.7.11.1"/>
    </reaction>
</comment>
<dbReference type="GO" id="GO:0048544">
    <property type="term" value="P:recognition of pollen"/>
    <property type="evidence" value="ECO:0007669"/>
    <property type="project" value="InterPro"/>
</dbReference>
<feature type="domain" description="Apple" evidence="20">
    <location>
        <begin position="340"/>
        <end position="423"/>
    </location>
</feature>
<dbReference type="FunFam" id="3.30.200.20:FF:000195">
    <property type="entry name" value="G-type lectin S-receptor-like serine/threonine-protein kinase"/>
    <property type="match status" value="1"/>
</dbReference>
<dbReference type="Pfam" id="PF08276">
    <property type="entry name" value="PAN_2"/>
    <property type="match status" value="1"/>
</dbReference>
<dbReference type="InterPro" id="IPR000742">
    <property type="entry name" value="EGF"/>
</dbReference>
<dbReference type="GO" id="GO:0004674">
    <property type="term" value="F:protein serine/threonine kinase activity"/>
    <property type="evidence" value="ECO:0007669"/>
    <property type="project" value="UniProtKB-KW"/>
</dbReference>
<evidence type="ECO:0000256" key="6">
    <source>
        <dbReference type="ARBA" id="ARBA00022741"/>
    </source>
</evidence>